<dbReference type="NCBIfam" id="NF004636">
    <property type="entry name" value="PRK05985.1"/>
    <property type="match status" value="1"/>
</dbReference>
<evidence type="ECO:0000256" key="1">
    <source>
        <dbReference type="ARBA" id="ARBA00022723"/>
    </source>
</evidence>
<dbReference type="EC" id="3.5.4.1" evidence="4"/>
<dbReference type="InterPro" id="IPR011059">
    <property type="entry name" value="Metal-dep_hydrolase_composite"/>
</dbReference>
<organism evidence="4 5">
    <name type="scientific">Sphingopyxis granuli</name>
    <dbReference type="NCBI Taxonomy" id="267128"/>
    <lineage>
        <taxon>Bacteria</taxon>
        <taxon>Pseudomonadati</taxon>
        <taxon>Pseudomonadota</taxon>
        <taxon>Alphaproteobacteria</taxon>
        <taxon>Sphingomonadales</taxon>
        <taxon>Sphingomonadaceae</taxon>
        <taxon>Sphingopyxis</taxon>
    </lineage>
</organism>
<name>A0AA86GN22_9SPHN</name>
<dbReference type="InterPro" id="IPR032466">
    <property type="entry name" value="Metal_Hydrolase"/>
</dbReference>
<dbReference type="Gene3D" id="2.30.40.10">
    <property type="entry name" value="Urease, subunit C, domain 1"/>
    <property type="match status" value="1"/>
</dbReference>
<reference evidence="4 5" key="1">
    <citation type="journal article" date="2016" name="BMC Genomics">
        <title>Genomic analysis of the nitrate-respiring Sphingopyxis granuli (formerly Sphingomonas macrogoltabida) strain TFA.</title>
        <authorList>
            <person name="Garcia-Romero I."/>
            <person name="Perez-Pulido A.J."/>
            <person name="Gonzalez-Flores Y.E."/>
            <person name="Reyes-Ramirez F."/>
            <person name="Santero E."/>
            <person name="Floriano B."/>
        </authorList>
    </citation>
    <scope>NUCLEOTIDE SEQUENCE [LARGE SCALE GENOMIC DNA]</scope>
    <source>
        <strain evidence="4 5">TFA</strain>
    </source>
</reference>
<keyword evidence="1" id="KW-0479">Metal-binding</keyword>
<dbReference type="FunFam" id="3.20.20.140:FF:000019">
    <property type="entry name" value="Cytosine deaminase"/>
    <property type="match status" value="1"/>
</dbReference>
<dbReference type="InterPro" id="IPR052349">
    <property type="entry name" value="Metallo-hydrolase_Enzymes"/>
</dbReference>
<sequence>MTERRFTNVQLADGRVTDLAVRDGRFVRAQDVSGTAETVDLGGLLALPGLVDGHIHLDKSFLGDRWRPWQPAADLRERLAVEKRLLGEALPVAERADRLIASAYARGTVAMRSHVDVDATTGLANLHAVMEAREAWRGRVDVELVAFPQAGILTCPGTAQMLDAALGAGADAIGGIDPTAFDGDAAAHLDIVFGLAGKHGAKVDIHLHEHGEGGIAQLERIAGYTKAAGLGGRVTVSHAYALGDVGADLARRTAATLAAAGVSILTNAPGDHPFPPVAMLRAEGVRIFAGSDNIRDAWWPYGDADMLNRAMLIAYRSGFHSDEDLMFALEMATTGAAGALGLDDHGIAVGKQATFVLIEADNAAAAVAAPPAGRLLVQRGEVVRPDAAPSRFRQLAEGAQGCEG</sequence>
<dbReference type="Gene3D" id="3.20.20.140">
    <property type="entry name" value="Metal-dependent hydrolases"/>
    <property type="match status" value="1"/>
</dbReference>
<evidence type="ECO:0000256" key="2">
    <source>
        <dbReference type="ARBA" id="ARBA00022801"/>
    </source>
</evidence>
<dbReference type="SUPFAM" id="SSF51338">
    <property type="entry name" value="Composite domain of metallo-dependent hydrolases"/>
    <property type="match status" value="1"/>
</dbReference>
<dbReference type="RefSeq" id="WP_067184464.1">
    <property type="nucleotide sequence ID" value="NZ_CP012199.1"/>
</dbReference>
<keyword evidence="2 4" id="KW-0378">Hydrolase</keyword>
<dbReference type="GO" id="GO:0046872">
    <property type="term" value="F:metal ion binding"/>
    <property type="evidence" value="ECO:0007669"/>
    <property type="project" value="UniProtKB-KW"/>
</dbReference>
<dbReference type="PANTHER" id="PTHR32027:SF9">
    <property type="entry name" value="BLL3847 PROTEIN"/>
    <property type="match status" value="1"/>
</dbReference>
<dbReference type="PANTHER" id="PTHR32027">
    <property type="entry name" value="CYTOSINE DEAMINASE"/>
    <property type="match status" value="1"/>
</dbReference>
<dbReference type="KEGG" id="sgi:SGRAN_2696"/>
<dbReference type="Pfam" id="PF07969">
    <property type="entry name" value="Amidohydro_3"/>
    <property type="match status" value="1"/>
</dbReference>
<dbReference type="InterPro" id="IPR013108">
    <property type="entry name" value="Amidohydro_3"/>
</dbReference>
<dbReference type="SUPFAM" id="SSF51556">
    <property type="entry name" value="Metallo-dependent hydrolases"/>
    <property type="match status" value="1"/>
</dbReference>
<gene>
    <name evidence="4" type="primary">atzC</name>
    <name evidence="4" type="ORF">SGRAN_2696</name>
</gene>
<dbReference type="GO" id="GO:0004131">
    <property type="term" value="F:cytosine deaminase activity"/>
    <property type="evidence" value="ECO:0007669"/>
    <property type="project" value="UniProtKB-EC"/>
</dbReference>
<dbReference type="EMBL" id="CP012199">
    <property type="protein sequence ID" value="AMG75046.1"/>
    <property type="molecule type" value="Genomic_DNA"/>
</dbReference>
<feature type="domain" description="Amidohydrolase 3" evidence="3">
    <location>
        <begin position="37"/>
        <end position="383"/>
    </location>
</feature>
<keyword evidence="5" id="KW-1185">Reference proteome</keyword>
<dbReference type="Proteomes" id="UP000058599">
    <property type="component" value="Chromosome"/>
</dbReference>
<evidence type="ECO:0000259" key="3">
    <source>
        <dbReference type="Pfam" id="PF07969"/>
    </source>
</evidence>
<proteinExistence type="predicted"/>
<dbReference type="AlphaFoldDB" id="A0AA86GN22"/>
<accession>A0AA86GN22</accession>
<evidence type="ECO:0000313" key="4">
    <source>
        <dbReference type="EMBL" id="AMG75046.1"/>
    </source>
</evidence>
<evidence type="ECO:0000313" key="5">
    <source>
        <dbReference type="Proteomes" id="UP000058599"/>
    </source>
</evidence>
<protein>
    <submittedName>
        <fullName evidence="4">Cytosine deaminase</fullName>
        <ecNumber evidence="4">3.5.4.1</ecNumber>
    </submittedName>
</protein>